<feature type="transmembrane region" description="Helical" evidence="8">
    <location>
        <begin position="235"/>
        <end position="253"/>
    </location>
</feature>
<feature type="transmembrane region" description="Helical" evidence="8">
    <location>
        <begin position="389"/>
        <end position="415"/>
    </location>
</feature>
<evidence type="ECO:0000256" key="5">
    <source>
        <dbReference type="ARBA" id="ARBA00022840"/>
    </source>
</evidence>
<dbReference type="OrthoDB" id="199378at2"/>
<dbReference type="RefSeq" id="WP_113954361.1">
    <property type="nucleotide sequence ID" value="NZ_QNRT01000002.1"/>
</dbReference>
<dbReference type="Proteomes" id="UP000253083">
    <property type="component" value="Unassembled WGS sequence"/>
</dbReference>
<evidence type="ECO:0000313" key="9">
    <source>
        <dbReference type="EMBL" id="RBP51606.1"/>
    </source>
</evidence>
<accession>A0A395JLD9</accession>
<feature type="transmembrane region" description="Helical" evidence="8">
    <location>
        <begin position="176"/>
        <end position="197"/>
    </location>
</feature>
<gene>
    <name evidence="9" type="ORF">DFR28_1021036</name>
</gene>
<keyword evidence="10" id="KW-1185">Reference proteome</keyword>
<dbReference type="InterPro" id="IPR036259">
    <property type="entry name" value="MFS_trans_sf"/>
</dbReference>
<feature type="transmembrane region" description="Helical" evidence="8">
    <location>
        <begin position="59"/>
        <end position="78"/>
    </location>
</feature>
<dbReference type="InParanoid" id="A0A395JLD9"/>
<feature type="transmembrane region" description="Helical" evidence="8">
    <location>
        <begin position="85"/>
        <end position="104"/>
    </location>
</feature>
<keyword evidence="6 8" id="KW-1133">Transmembrane helix</keyword>
<dbReference type="PANTHER" id="PTHR43596">
    <property type="entry name" value="ADP,ATP CARRIER PROTEIN"/>
    <property type="match status" value="1"/>
</dbReference>
<keyword evidence="2 8" id="KW-0813">Transport</keyword>
<dbReference type="EMBL" id="QNRT01000002">
    <property type="protein sequence ID" value="RBP51606.1"/>
    <property type="molecule type" value="Genomic_DNA"/>
</dbReference>
<keyword evidence="5 8" id="KW-0067">ATP-binding</keyword>
<evidence type="ECO:0000256" key="4">
    <source>
        <dbReference type="ARBA" id="ARBA00022741"/>
    </source>
</evidence>
<dbReference type="AlphaFoldDB" id="A0A395JLD9"/>
<organism evidence="9 10">
    <name type="scientific">Arenicella xantha</name>
    <dbReference type="NCBI Taxonomy" id="644221"/>
    <lineage>
        <taxon>Bacteria</taxon>
        <taxon>Pseudomonadati</taxon>
        <taxon>Pseudomonadota</taxon>
        <taxon>Gammaproteobacteria</taxon>
        <taxon>Arenicellales</taxon>
        <taxon>Arenicellaceae</taxon>
        <taxon>Arenicella</taxon>
    </lineage>
</organism>
<comment type="similarity">
    <text evidence="8">Belongs to the ADP/ATP translocase tlc family.</text>
</comment>
<keyword evidence="7 8" id="KW-0472">Membrane</keyword>
<feature type="transmembrane region" description="Helical" evidence="8">
    <location>
        <begin position="305"/>
        <end position="331"/>
    </location>
</feature>
<dbReference type="InterPro" id="IPR004667">
    <property type="entry name" value="ADP_ATP_car_bac_type"/>
</dbReference>
<dbReference type="PANTHER" id="PTHR43596:SF1">
    <property type="entry name" value="ADP,ATP CARRIER PROTEIN"/>
    <property type="match status" value="1"/>
</dbReference>
<comment type="caution">
    <text evidence="9">The sequence shown here is derived from an EMBL/GenBank/DDBJ whole genome shotgun (WGS) entry which is preliminary data.</text>
</comment>
<evidence type="ECO:0000256" key="3">
    <source>
        <dbReference type="ARBA" id="ARBA00022692"/>
    </source>
</evidence>
<dbReference type="Pfam" id="PF03219">
    <property type="entry name" value="TLC"/>
    <property type="match status" value="1"/>
</dbReference>
<evidence type="ECO:0000256" key="6">
    <source>
        <dbReference type="ARBA" id="ARBA00022989"/>
    </source>
</evidence>
<feature type="transmembrane region" description="Helical" evidence="8">
    <location>
        <begin position="20"/>
        <end position="39"/>
    </location>
</feature>
<dbReference type="SUPFAM" id="SSF103473">
    <property type="entry name" value="MFS general substrate transporter"/>
    <property type="match status" value="1"/>
</dbReference>
<feature type="transmembrane region" description="Helical" evidence="8">
    <location>
        <begin position="116"/>
        <end position="136"/>
    </location>
</feature>
<evidence type="ECO:0000256" key="1">
    <source>
        <dbReference type="ARBA" id="ARBA00004141"/>
    </source>
</evidence>
<evidence type="ECO:0000256" key="7">
    <source>
        <dbReference type="ARBA" id="ARBA00023136"/>
    </source>
</evidence>
<sequence length="442" mass="49323">MNRITQLLNRFVSVKPSELLALSVACSYFYLILCAYYIIRPIRTEMVIANGVANVQWLLLLTVVVLLMITPIFGWVTTRFRTRQFLSYCTLFFASHLFIFYFLFDVEHRSIGVTRAFYIWVNVFNMFIVSLFWSFMNDVFSRDQSTRLFAFIAAGGTAGAISGPLITTLLVERVGLAPLLLISATILASSVLAILWLTRWKNTEYSDDKSPHTVRNEALKGGIWGAFVLIARSPYLLGICAFIILYAVSITFVEIQQATLVEKTFDDPTERTRLFSTVDFSVNVLALIFQLVLTSHMIRWVGFRATLMLVPVGITIGFGLMASMPVLAVMIGVEIFRRSGDYAIMKPTREMLFSVVSREEKYKAKNFIDTTILRGGNAASAWAFTGIRFAGIAGAGIAGISLGLGLAWCAIAYWLGGQFEKRKTLNQRPNSTRASANAAAKP</sequence>
<feature type="transmembrane region" description="Helical" evidence="8">
    <location>
        <begin position="148"/>
        <end position="170"/>
    </location>
</feature>
<name>A0A395JLD9_9GAMM</name>
<reference evidence="9 10" key="1">
    <citation type="submission" date="2018-06" db="EMBL/GenBank/DDBJ databases">
        <title>Genomic Encyclopedia of Type Strains, Phase IV (KMG-IV): sequencing the most valuable type-strain genomes for metagenomic binning, comparative biology and taxonomic classification.</title>
        <authorList>
            <person name="Goeker M."/>
        </authorList>
    </citation>
    <scope>NUCLEOTIDE SEQUENCE [LARGE SCALE GENOMIC DNA]</scope>
    <source>
        <strain evidence="9 10">DSM 24032</strain>
    </source>
</reference>
<comment type="subcellular location">
    <subcellularLocation>
        <location evidence="1 8">Membrane</location>
        <topology evidence="1 8">Multi-pass membrane protein</topology>
    </subcellularLocation>
</comment>
<feature type="transmembrane region" description="Helical" evidence="8">
    <location>
        <begin position="273"/>
        <end position="293"/>
    </location>
</feature>
<evidence type="ECO:0000313" key="10">
    <source>
        <dbReference type="Proteomes" id="UP000253083"/>
    </source>
</evidence>
<dbReference type="CDD" id="cd06174">
    <property type="entry name" value="MFS"/>
    <property type="match status" value="1"/>
</dbReference>
<keyword evidence="3 8" id="KW-0812">Transmembrane</keyword>
<proteinExistence type="inferred from homology"/>
<evidence type="ECO:0000256" key="2">
    <source>
        <dbReference type="ARBA" id="ARBA00022448"/>
    </source>
</evidence>
<keyword evidence="4 8" id="KW-0547">Nucleotide-binding</keyword>
<dbReference type="Gene3D" id="1.20.1250.20">
    <property type="entry name" value="MFS general substrate transporter like domains"/>
    <property type="match status" value="1"/>
</dbReference>
<dbReference type="GO" id="GO:0005524">
    <property type="term" value="F:ATP binding"/>
    <property type="evidence" value="ECO:0007669"/>
    <property type="project" value="UniProtKB-KW"/>
</dbReference>
<evidence type="ECO:0000256" key="8">
    <source>
        <dbReference type="RuleBase" id="RU363121"/>
    </source>
</evidence>
<dbReference type="GO" id="GO:0005471">
    <property type="term" value="F:ATP:ADP antiporter activity"/>
    <property type="evidence" value="ECO:0007669"/>
    <property type="project" value="InterPro"/>
</dbReference>
<dbReference type="GO" id="GO:0016020">
    <property type="term" value="C:membrane"/>
    <property type="evidence" value="ECO:0007669"/>
    <property type="project" value="UniProtKB-SubCell"/>
</dbReference>
<protein>
    <recommendedName>
        <fullName evidence="8">ADP,ATP carrier protein</fullName>
    </recommendedName>
</protein>